<evidence type="ECO:0000256" key="4">
    <source>
        <dbReference type="SAM" id="MobiDB-lite"/>
    </source>
</evidence>
<dbReference type="EMBL" id="PRLK01000004">
    <property type="protein sequence ID" value="RYC72669.1"/>
    <property type="molecule type" value="Genomic_DNA"/>
</dbReference>
<organism evidence="5 6">
    <name type="scientific">Candidatus Nanogingivalis gingivitcus</name>
    <dbReference type="NCBI Taxonomy" id="2171992"/>
    <lineage>
        <taxon>Bacteria</taxon>
        <taxon>Candidatus Saccharimonadota</taxon>
        <taxon>Candidatus Nanosyncoccalia</taxon>
        <taxon>Candidatus Nanogingivales</taxon>
        <taxon>Candidatus Nanogingivalaceae</taxon>
        <taxon>Candidatus Nanogingivalis</taxon>
    </lineage>
</organism>
<feature type="region of interest" description="Disordered" evidence="4">
    <location>
        <begin position="86"/>
        <end position="106"/>
    </location>
</feature>
<feature type="compositionally biased region" description="Basic and acidic residues" evidence="4">
    <location>
        <begin position="96"/>
        <end position="106"/>
    </location>
</feature>
<dbReference type="Proteomes" id="UP001190925">
    <property type="component" value="Unassembled WGS sequence"/>
</dbReference>
<reference evidence="5 6" key="2">
    <citation type="journal article" date="2020" name="Cell Rep.">
        <title>Acquisition and Adaptation of Ultra-small Parasitic Reduced Genome Bacteria to Mammalian Hosts.</title>
        <authorList>
            <person name="McLean J.S."/>
            <person name="Bor B."/>
            <person name="Kerns K.A."/>
            <person name="Liu Q."/>
            <person name="To T.T."/>
            <person name="Solden L."/>
            <person name="Hendrickson E.L."/>
            <person name="Wrighton K."/>
            <person name="Shi W."/>
            <person name="He X."/>
        </authorList>
    </citation>
    <scope>NUCLEOTIDE SEQUENCE [LARGE SCALE GENOMIC DNA]</scope>
    <source>
        <strain evidence="5 6">TM7_CMJM_G6_1_HOT_870</strain>
    </source>
</reference>
<keyword evidence="6" id="KW-1185">Reference proteome</keyword>
<evidence type="ECO:0000256" key="2">
    <source>
        <dbReference type="ARBA" id="ARBA00023274"/>
    </source>
</evidence>
<keyword evidence="2 3" id="KW-0687">Ribonucleoprotein</keyword>
<gene>
    <name evidence="3 5" type="primary">rpmE2</name>
    <name evidence="5" type="ORF">G6CMJM_00318</name>
</gene>
<dbReference type="SUPFAM" id="SSF143800">
    <property type="entry name" value="L28p-like"/>
    <property type="match status" value="1"/>
</dbReference>
<dbReference type="InterPro" id="IPR042105">
    <property type="entry name" value="Ribosomal_bL31_sf"/>
</dbReference>
<dbReference type="InterPro" id="IPR034704">
    <property type="entry name" value="Ribosomal_bL28/bL31-like_sf"/>
</dbReference>
<keyword evidence="1 3" id="KW-0689">Ribosomal protein</keyword>
<dbReference type="Pfam" id="PF01197">
    <property type="entry name" value="Ribosomal_L31"/>
    <property type="match status" value="1"/>
</dbReference>
<dbReference type="HAMAP" id="MF_00502">
    <property type="entry name" value="Ribosomal_bL31_2"/>
    <property type="match status" value="1"/>
</dbReference>
<dbReference type="Gene3D" id="4.10.830.30">
    <property type="entry name" value="Ribosomal protein L31"/>
    <property type="match status" value="1"/>
</dbReference>
<evidence type="ECO:0000313" key="5">
    <source>
        <dbReference type="EMBL" id="RYC72669.1"/>
    </source>
</evidence>
<sequence>MKKSLHPTNYRFVVFSDEVAGFAFLTRSTADSKETIKWEDGNEYPLVKVHISSASHPFFTGEEKIIDTEGRVDRFKRAQEMAAARKEALANKAKKQAAEKAKKSER</sequence>
<dbReference type="PANTHER" id="PTHR33280">
    <property type="entry name" value="50S RIBOSOMAL PROTEIN L31, CHLOROPLASTIC"/>
    <property type="match status" value="1"/>
</dbReference>
<comment type="caution">
    <text evidence="5">The sequence shown here is derived from an EMBL/GenBank/DDBJ whole genome shotgun (WGS) entry which is preliminary data.</text>
</comment>
<dbReference type="NCBIfam" id="NF002462">
    <property type="entry name" value="PRK01678.1"/>
    <property type="match status" value="1"/>
</dbReference>
<dbReference type="PANTHER" id="PTHR33280:SF1">
    <property type="entry name" value="LARGE RIBOSOMAL SUBUNIT PROTEIN BL31C"/>
    <property type="match status" value="1"/>
</dbReference>
<protein>
    <recommendedName>
        <fullName evidence="3">Large ribosomal subunit protein bL31B</fullName>
    </recommendedName>
</protein>
<dbReference type="PRINTS" id="PR01249">
    <property type="entry name" value="RIBOSOMALL31"/>
</dbReference>
<dbReference type="InterPro" id="IPR002150">
    <property type="entry name" value="Ribosomal_bL31"/>
</dbReference>
<name>A0ABY0FKK4_9BACT</name>
<reference evidence="5 6" key="1">
    <citation type="journal article" date="2018" name="bioRxiv">
        <title>Evidence of independent acquisition and adaption of ultra-small bacteria to human hosts across the highly diverse yet reduced genomes of the phylum Saccharibacteria.</title>
        <authorList>
            <person name="McLean J.S."/>
            <person name="Bor B."/>
            <person name="To T.T."/>
            <person name="Liu Q."/>
            <person name="Kearns K.A."/>
            <person name="Solden L.M."/>
            <person name="Wrighton K.C."/>
            <person name="He X."/>
            <person name="Shi W."/>
        </authorList>
    </citation>
    <scope>NUCLEOTIDE SEQUENCE [LARGE SCALE GENOMIC DNA]</scope>
    <source>
        <strain evidence="5 6">TM7_CMJM_G6_1_HOT_870</strain>
    </source>
</reference>
<evidence type="ECO:0000256" key="1">
    <source>
        <dbReference type="ARBA" id="ARBA00022980"/>
    </source>
</evidence>
<dbReference type="InterPro" id="IPR027493">
    <property type="entry name" value="Ribosomal_bL31_B"/>
</dbReference>
<dbReference type="RefSeq" id="WP_129718734.1">
    <property type="nucleotide sequence ID" value="NZ_PRLK01000004.1"/>
</dbReference>
<comment type="similarity">
    <text evidence="3">Belongs to the bacterial ribosomal protein bL31 family. Type B subfamily.</text>
</comment>
<accession>A0ABY0FKK4</accession>
<proteinExistence type="inferred from homology"/>
<dbReference type="NCBIfam" id="TIGR00105">
    <property type="entry name" value="L31"/>
    <property type="match status" value="1"/>
</dbReference>
<comment type="subunit">
    <text evidence="3">Part of the 50S ribosomal subunit.</text>
</comment>
<evidence type="ECO:0000313" key="6">
    <source>
        <dbReference type="Proteomes" id="UP001190925"/>
    </source>
</evidence>
<evidence type="ECO:0000256" key="3">
    <source>
        <dbReference type="HAMAP-Rule" id="MF_00502"/>
    </source>
</evidence>
<dbReference type="GO" id="GO:0005840">
    <property type="term" value="C:ribosome"/>
    <property type="evidence" value="ECO:0007669"/>
    <property type="project" value="UniProtKB-KW"/>
</dbReference>